<reference evidence="2 3" key="1">
    <citation type="journal article" date="2019" name="Nat. Ecol. Evol.">
        <title>Megaphylogeny resolves global patterns of mushroom evolution.</title>
        <authorList>
            <person name="Varga T."/>
            <person name="Krizsan K."/>
            <person name="Foldi C."/>
            <person name="Dima B."/>
            <person name="Sanchez-Garcia M."/>
            <person name="Sanchez-Ramirez S."/>
            <person name="Szollosi G.J."/>
            <person name="Szarkandi J.G."/>
            <person name="Papp V."/>
            <person name="Albert L."/>
            <person name="Andreopoulos W."/>
            <person name="Angelini C."/>
            <person name="Antonin V."/>
            <person name="Barry K.W."/>
            <person name="Bougher N.L."/>
            <person name="Buchanan P."/>
            <person name="Buyck B."/>
            <person name="Bense V."/>
            <person name="Catcheside P."/>
            <person name="Chovatia M."/>
            <person name="Cooper J."/>
            <person name="Damon W."/>
            <person name="Desjardin D."/>
            <person name="Finy P."/>
            <person name="Geml J."/>
            <person name="Haridas S."/>
            <person name="Hughes K."/>
            <person name="Justo A."/>
            <person name="Karasinski D."/>
            <person name="Kautmanova I."/>
            <person name="Kiss B."/>
            <person name="Kocsube S."/>
            <person name="Kotiranta H."/>
            <person name="LaButti K.M."/>
            <person name="Lechner B.E."/>
            <person name="Liimatainen K."/>
            <person name="Lipzen A."/>
            <person name="Lukacs Z."/>
            <person name="Mihaltcheva S."/>
            <person name="Morgado L.N."/>
            <person name="Niskanen T."/>
            <person name="Noordeloos M.E."/>
            <person name="Ohm R.A."/>
            <person name="Ortiz-Santana B."/>
            <person name="Ovrebo C."/>
            <person name="Racz N."/>
            <person name="Riley R."/>
            <person name="Savchenko A."/>
            <person name="Shiryaev A."/>
            <person name="Soop K."/>
            <person name="Spirin V."/>
            <person name="Szebenyi C."/>
            <person name="Tomsovsky M."/>
            <person name="Tulloss R.E."/>
            <person name="Uehling J."/>
            <person name="Grigoriev I.V."/>
            <person name="Vagvolgyi C."/>
            <person name="Papp T."/>
            <person name="Martin F.M."/>
            <person name="Miettinen O."/>
            <person name="Hibbett D.S."/>
            <person name="Nagy L.G."/>
        </authorList>
    </citation>
    <scope>NUCLEOTIDE SEQUENCE [LARGE SCALE GENOMIC DNA]</scope>
    <source>
        <strain evidence="2 3">CBS 309.79</strain>
    </source>
</reference>
<name>A0A5C3QQ39_9AGAR</name>
<dbReference type="Proteomes" id="UP000305067">
    <property type="component" value="Unassembled WGS sequence"/>
</dbReference>
<protein>
    <submittedName>
        <fullName evidence="2">Uncharacterized protein</fullName>
    </submittedName>
</protein>
<proteinExistence type="predicted"/>
<sequence length="84" mass="9516">MPQTLAQVRVSRIGTWTVRVSVRPRELRGVPYMDPITLWDGCCISTLAWELRRSGTHPLLGFTAMLCLPVVQVLLSTYLFRPTS</sequence>
<evidence type="ECO:0000313" key="2">
    <source>
        <dbReference type="EMBL" id="TFL02930.1"/>
    </source>
</evidence>
<keyword evidence="1" id="KW-1133">Transmembrane helix</keyword>
<evidence type="ECO:0000256" key="1">
    <source>
        <dbReference type="SAM" id="Phobius"/>
    </source>
</evidence>
<keyword evidence="3" id="KW-1185">Reference proteome</keyword>
<accession>A0A5C3QQ39</accession>
<keyword evidence="1" id="KW-0472">Membrane</keyword>
<organism evidence="2 3">
    <name type="scientific">Pterulicium gracile</name>
    <dbReference type="NCBI Taxonomy" id="1884261"/>
    <lineage>
        <taxon>Eukaryota</taxon>
        <taxon>Fungi</taxon>
        <taxon>Dikarya</taxon>
        <taxon>Basidiomycota</taxon>
        <taxon>Agaricomycotina</taxon>
        <taxon>Agaricomycetes</taxon>
        <taxon>Agaricomycetidae</taxon>
        <taxon>Agaricales</taxon>
        <taxon>Pleurotineae</taxon>
        <taxon>Pterulaceae</taxon>
        <taxon>Pterulicium</taxon>
    </lineage>
</organism>
<evidence type="ECO:0000313" key="3">
    <source>
        <dbReference type="Proteomes" id="UP000305067"/>
    </source>
</evidence>
<keyword evidence="1" id="KW-0812">Transmembrane</keyword>
<feature type="transmembrane region" description="Helical" evidence="1">
    <location>
        <begin position="59"/>
        <end position="80"/>
    </location>
</feature>
<gene>
    <name evidence="2" type="ORF">BDV98DRAFT_565071</name>
</gene>
<dbReference type="EMBL" id="ML178821">
    <property type="protein sequence ID" value="TFL02930.1"/>
    <property type="molecule type" value="Genomic_DNA"/>
</dbReference>
<dbReference type="AlphaFoldDB" id="A0A5C3QQ39"/>